<dbReference type="Proteomes" id="UP000265618">
    <property type="component" value="Unassembled WGS sequence"/>
</dbReference>
<organism evidence="1 2">
    <name type="scientific">Kipferlia bialata</name>
    <dbReference type="NCBI Taxonomy" id="797122"/>
    <lineage>
        <taxon>Eukaryota</taxon>
        <taxon>Metamonada</taxon>
        <taxon>Carpediemonas-like organisms</taxon>
        <taxon>Kipferlia</taxon>
    </lineage>
</organism>
<feature type="non-terminal residue" evidence="1">
    <location>
        <position position="98"/>
    </location>
</feature>
<comment type="caution">
    <text evidence="1">The sequence shown here is derived from an EMBL/GenBank/DDBJ whole genome shotgun (WGS) entry which is preliminary data.</text>
</comment>
<evidence type="ECO:0000313" key="1">
    <source>
        <dbReference type="EMBL" id="GIQ91586.1"/>
    </source>
</evidence>
<protein>
    <submittedName>
        <fullName evidence="1">Uncharacterized protein</fullName>
    </submittedName>
</protein>
<name>A0A9K3GR96_9EUKA</name>
<gene>
    <name evidence="1" type="ORF">KIPB_014920</name>
</gene>
<accession>A0A9K3GR96</accession>
<proteinExistence type="predicted"/>
<feature type="non-terminal residue" evidence="1">
    <location>
        <position position="1"/>
    </location>
</feature>
<reference evidence="1 2" key="1">
    <citation type="journal article" date="2018" name="PLoS ONE">
        <title>The draft genome of Kipferlia bialata reveals reductive genome evolution in fornicate parasites.</title>
        <authorList>
            <person name="Tanifuji G."/>
            <person name="Takabayashi S."/>
            <person name="Kume K."/>
            <person name="Takagi M."/>
            <person name="Nakayama T."/>
            <person name="Kamikawa R."/>
            <person name="Inagaki Y."/>
            <person name="Hashimoto T."/>
        </authorList>
    </citation>
    <scope>NUCLEOTIDE SEQUENCE [LARGE SCALE GENOMIC DNA]</scope>
    <source>
        <strain evidence="1">NY0173</strain>
    </source>
</reference>
<evidence type="ECO:0000313" key="2">
    <source>
        <dbReference type="Proteomes" id="UP000265618"/>
    </source>
</evidence>
<dbReference type="EMBL" id="BDIP01007989">
    <property type="protein sequence ID" value="GIQ91586.1"/>
    <property type="molecule type" value="Genomic_DNA"/>
</dbReference>
<keyword evidence="2" id="KW-1185">Reference proteome</keyword>
<dbReference type="AlphaFoldDB" id="A0A9K3GR96"/>
<sequence length="98" mass="10407">SWSESLSVLGSPLPLPPIPEGAEGDSLNAYLQVNGCLEWAIRNILRVETETTPYAPDRSLQPSSPIHISLCPDVSSVHSAVESAVVTVGALVRGFKPQ</sequence>